<feature type="transmembrane region" description="Helical" evidence="1">
    <location>
        <begin position="113"/>
        <end position="134"/>
    </location>
</feature>
<evidence type="ECO:0000256" key="1">
    <source>
        <dbReference type="SAM" id="Phobius"/>
    </source>
</evidence>
<feature type="transmembrane region" description="Helical" evidence="1">
    <location>
        <begin position="230"/>
        <end position="249"/>
    </location>
</feature>
<comment type="caution">
    <text evidence="2">The sequence shown here is derived from an EMBL/GenBank/DDBJ whole genome shotgun (WGS) entry which is preliminary data.</text>
</comment>
<dbReference type="AlphaFoldDB" id="A0A8H7XTL1"/>
<organism evidence="2">
    <name type="scientific">Psilocybe cubensis</name>
    <name type="common">Psychedelic mushroom</name>
    <name type="synonym">Stropharia cubensis</name>
    <dbReference type="NCBI Taxonomy" id="181762"/>
    <lineage>
        <taxon>Eukaryota</taxon>
        <taxon>Fungi</taxon>
        <taxon>Dikarya</taxon>
        <taxon>Basidiomycota</taxon>
        <taxon>Agaricomycotina</taxon>
        <taxon>Agaricomycetes</taxon>
        <taxon>Agaricomycetidae</taxon>
        <taxon>Agaricales</taxon>
        <taxon>Agaricineae</taxon>
        <taxon>Strophariaceae</taxon>
        <taxon>Psilocybe</taxon>
    </lineage>
</organism>
<feature type="transmembrane region" description="Helical" evidence="1">
    <location>
        <begin position="60"/>
        <end position="79"/>
    </location>
</feature>
<reference evidence="2" key="1">
    <citation type="submission" date="2021-02" db="EMBL/GenBank/DDBJ databases">
        <title>Psilocybe cubensis genome.</title>
        <authorList>
            <person name="Mckernan K.J."/>
            <person name="Crawford S."/>
            <person name="Trippe A."/>
            <person name="Kane L.T."/>
            <person name="Mclaughlin S."/>
        </authorList>
    </citation>
    <scope>NUCLEOTIDE SEQUENCE [LARGE SCALE GENOMIC DNA]</scope>
    <source>
        <strain evidence="2">MGC-MH-2018</strain>
    </source>
</reference>
<proteinExistence type="predicted"/>
<sequence>MAMNATWIPLEDSLTLLSERTWLSGAVLTGVGYGVVLTMYFLCVRQLLKTMDSSNRIQRIALLTYTSLITLFGTLFVAACTRMTELSFVDYRLYPGGPAAFENDMFSIPVDELGNVAFVLANWFADALMVWRCINMYRSTNYPTILVVAIPGIAYLGSFTMGVMWLLQVSASQSSPWLTNGKVNFTPPYYWLSLALNMTMTVAIVIRLLFFRWRISKVMGRKFGSQYVGVAAMLVESALLYSSFALLFLVPFALNHPLANLFIQVLAEVQIVAPLMIIYRVASGEAFSTNKTAHMLSTNGVDGAVKGIKLSKLTERSATLDGGPHSSSKLAVKTKENMTFENSSEPYVV</sequence>
<protein>
    <submittedName>
        <fullName evidence="2">Uncharacterized protein</fullName>
    </submittedName>
</protein>
<feature type="transmembrane region" description="Helical" evidence="1">
    <location>
        <begin position="146"/>
        <end position="169"/>
    </location>
</feature>
<feature type="transmembrane region" description="Helical" evidence="1">
    <location>
        <begin position="189"/>
        <end position="210"/>
    </location>
</feature>
<keyword evidence="1" id="KW-0472">Membrane</keyword>
<keyword evidence="1" id="KW-1133">Transmembrane helix</keyword>
<evidence type="ECO:0000313" key="2">
    <source>
        <dbReference type="EMBL" id="KAG5165420.1"/>
    </source>
</evidence>
<dbReference type="EMBL" id="JAFIQS010000009">
    <property type="protein sequence ID" value="KAG5165420.1"/>
    <property type="molecule type" value="Genomic_DNA"/>
</dbReference>
<dbReference type="OrthoDB" id="3267806at2759"/>
<keyword evidence="1" id="KW-0812">Transmembrane</keyword>
<gene>
    <name evidence="2" type="ORF">JR316_008999</name>
</gene>
<accession>A0A8H7XTL1</accession>
<feature type="transmembrane region" description="Helical" evidence="1">
    <location>
        <begin position="261"/>
        <end position="282"/>
    </location>
</feature>
<feature type="transmembrane region" description="Helical" evidence="1">
    <location>
        <begin position="22"/>
        <end position="48"/>
    </location>
</feature>
<name>A0A8H7XTL1_PSICU</name>